<organism evidence="1 2">
    <name type="scientific">Azospira inquinata</name>
    <dbReference type="NCBI Taxonomy" id="2785627"/>
    <lineage>
        <taxon>Bacteria</taxon>
        <taxon>Pseudomonadati</taxon>
        <taxon>Pseudomonadota</taxon>
        <taxon>Betaproteobacteria</taxon>
        <taxon>Rhodocyclales</taxon>
        <taxon>Rhodocyclaceae</taxon>
        <taxon>Azospira</taxon>
    </lineage>
</organism>
<dbReference type="AlphaFoldDB" id="A0A975XVG0"/>
<evidence type="ECO:0000313" key="1">
    <source>
        <dbReference type="EMBL" id="QWT49770.1"/>
    </source>
</evidence>
<dbReference type="EMBL" id="CP064782">
    <property type="protein sequence ID" value="QWT49770.1"/>
    <property type="molecule type" value="Genomic_DNA"/>
</dbReference>
<dbReference type="RefSeq" id="WP_216125693.1">
    <property type="nucleotide sequence ID" value="NZ_CP064782.1"/>
</dbReference>
<dbReference type="KEGG" id="aiq:Azoinq_03920"/>
<protein>
    <submittedName>
        <fullName evidence="1">Uncharacterized protein</fullName>
    </submittedName>
</protein>
<proteinExistence type="predicted"/>
<gene>
    <name evidence="1" type="ORF">Azoinq_03920</name>
</gene>
<reference evidence="1" key="1">
    <citation type="submission" date="2020-11" db="EMBL/GenBank/DDBJ databases">
        <title>Azospira inquinata sp. nov.</title>
        <authorList>
            <person name="Moe W.M."/>
            <person name="Mikes M.C."/>
        </authorList>
    </citation>
    <scope>NUCLEOTIDE SEQUENCE</scope>
    <source>
        <strain evidence="1">Azo-3</strain>
    </source>
</reference>
<dbReference type="Proteomes" id="UP000683428">
    <property type="component" value="Chromosome"/>
</dbReference>
<name>A0A975XVG0_9RHOO</name>
<evidence type="ECO:0000313" key="2">
    <source>
        <dbReference type="Proteomes" id="UP000683428"/>
    </source>
</evidence>
<accession>A0A975XVG0</accession>
<keyword evidence="2" id="KW-1185">Reference proteome</keyword>
<sequence length="252" mass="28081">MTAIRVLIPGDDQSEEVIALAFGYADEICKLSQGKVQEAILFVPGKDSVKYTTLTSALGERNAKKLHGGGVVALPSGVPMRLESIRTLRWVTKPSVLISIYSDQKMLDQVDSIKNLFGIVAVPHVPEALEGWQKTWSPTVHGVPKQSAQTLISDPIVEQALRSLTHGINLSHSLLNPRDKEHADRTLRILRANDHVEKPENLRAWAIKNGWHPKAADEFEKLAIKVLSLKSKPRLQDLDVAKRTYDYWCSKV</sequence>